<dbReference type="InterPro" id="IPR050364">
    <property type="entry name" value="Cytochrome_P450_fung"/>
</dbReference>
<evidence type="ECO:0000256" key="5">
    <source>
        <dbReference type="ARBA" id="ARBA00022723"/>
    </source>
</evidence>
<dbReference type="PRINTS" id="PR00463">
    <property type="entry name" value="EP450I"/>
</dbReference>
<evidence type="ECO:0000256" key="4">
    <source>
        <dbReference type="ARBA" id="ARBA00022617"/>
    </source>
</evidence>
<accession>A0A8H5B1H2</accession>
<evidence type="ECO:0000256" key="1">
    <source>
        <dbReference type="ARBA" id="ARBA00001971"/>
    </source>
</evidence>
<evidence type="ECO:0000313" key="11">
    <source>
        <dbReference type="EMBL" id="KAF5314927.1"/>
    </source>
</evidence>
<dbReference type="GO" id="GO:0020037">
    <property type="term" value="F:heme binding"/>
    <property type="evidence" value="ECO:0007669"/>
    <property type="project" value="InterPro"/>
</dbReference>
<reference evidence="11 12" key="1">
    <citation type="journal article" date="2020" name="ISME J.">
        <title>Uncovering the hidden diversity of litter-decomposition mechanisms in mushroom-forming fungi.</title>
        <authorList>
            <person name="Floudas D."/>
            <person name="Bentzer J."/>
            <person name="Ahren D."/>
            <person name="Johansson T."/>
            <person name="Persson P."/>
            <person name="Tunlid A."/>
        </authorList>
    </citation>
    <scope>NUCLEOTIDE SEQUENCE [LARGE SCALE GENOMIC DNA]</scope>
    <source>
        <strain evidence="11 12">CBS 101986</strain>
    </source>
</reference>
<evidence type="ECO:0000256" key="3">
    <source>
        <dbReference type="ARBA" id="ARBA00010617"/>
    </source>
</evidence>
<dbReference type="Proteomes" id="UP000567179">
    <property type="component" value="Unassembled WGS sequence"/>
</dbReference>
<proteinExistence type="inferred from homology"/>
<evidence type="ECO:0000256" key="8">
    <source>
        <dbReference type="ARBA" id="ARBA00023033"/>
    </source>
</evidence>
<dbReference type="PANTHER" id="PTHR46300">
    <property type="entry name" value="P450, PUTATIVE (EUROFUNG)-RELATED-RELATED"/>
    <property type="match status" value="1"/>
</dbReference>
<evidence type="ECO:0000313" key="12">
    <source>
        <dbReference type="Proteomes" id="UP000567179"/>
    </source>
</evidence>
<dbReference type="InterPro" id="IPR001128">
    <property type="entry name" value="Cyt_P450"/>
</dbReference>
<dbReference type="GO" id="GO:0005506">
    <property type="term" value="F:iron ion binding"/>
    <property type="evidence" value="ECO:0007669"/>
    <property type="project" value="InterPro"/>
</dbReference>
<name>A0A8H5B1H2_9AGAR</name>
<dbReference type="Gene3D" id="1.10.630.10">
    <property type="entry name" value="Cytochrome P450"/>
    <property type="match status" value="1"/>
</dbReference>
<dbReference type="AlphaFoldDB" id="A0A8H5B1H2"/>
<dbReference type="InterPro" id="IPR002401">
    <property type="entry name" value="Cyt_P450_E_grp-I"/>
</dbReference>
<dbReference type="PANTHER" id="PTHR46300:SF7">
    <property type="entry name" value="P450, PUTATIVE (EUROFUNG)-RELATED"/>
    <property type="match status" value="1"/>
</dbReference>
<keyword evidence="4 9" id="KW-0349">Heme</keyword>
<dbReference type="PROSITE" id="PS00086">
    <property type="entry name" value="CYTOCHROME_P450"/>
    <property type="match status" value="1"/>
</dbReference>
<comment type="caution">
    <text evidence="11">The sequence shown here is derived from an EMBL/GenBank/DDBJ whole genome shotgun (WGS) entry which is preliminary data.</text>
</comment>
<organism evidence="11 12">
    <name type="scientific">Psilocybe cf. subviscida</name>
    <dbReference type="NCBI Taxonomy" id="2480587"/>
    <lineage>
        <taxon>Eukaryota</taxon>
        <taxon>Fungi</taxon>
        <taxon>Dikarya</taxon>
        <taxon>Basidiomycota</taxon>
        <taxon>Agaricomycotina</taxon>
        <taxon>Agaricomycetes</taxon>
        <taxon>Agaricomycetidae</taxon>
        <taxon>Agaricales</taxon>
        <taxon>Agaricineae</taxon>
        <taxon>Strophariaceae</taxon>
        <taxon>Psilocybe</taxon>
    </lineage>
</organism>
<evidence type="ECO:0000256" key="2">
    <source>
        <dbReference type="ARBA" id="ARBA00005179"/>
    </source>
</evidence>
<keyword evidence="6 10" id="KW-0560">Oxidoreductase</keyword>
<dbReference type="SUPFAM" id="SSF48264">
    <property type="entry name" value="Cytochrome P450"/>
    <property type="match status" value="1"/>
</dbReference>
<keyword evidence="8 10" id="KW-0503">Monooxygenase</keyword>
<dbReference type="PRINTS" id="PR00385">
    <property type="entry name" value="P450"/>
</dbReference>
<sequence>MVSVYILASASLSRDLDVSWKDIKSGVSNLVLEFLSPNIMSVFEGYLTLIAIFTASCAAIIWTRSSHLHSLHVPPGPPLAGWLSGHVAILPLTKPWKVYTEWAHKYGSLLHIRAFNQRIILLSSMEDCIELFERRSSLYSDRPTLPISDLMGWDFNAGLMSYGPRWRRQRRLFQQMFRKATSLAYRPEQTRKVNDMLYGLLASPEDFRDHVQTLSAAVVMSTTYGYDIQPKKDHYVEIAEEAALRLATAAVPGAAMVNHVPILRYLPTWFPGAVFHKLAAETKVLTTQMKEIPFKWTQEKMKAGTAVDCIVAAKLPSCRTQQDVIELQEFAAMTYAAGADTTTAGLNTFFYIMAAVSPDVQRKAQQEIDRVVGRNRLPTYDDWDSLPYTEAIMREVLRWRPILPLGFPHRVIDDDIYKGYLIPKGSLIMANTWALSRDPSIYKDPEAFNPDRFFDKDGNLNDDDSSYTFGFGRRKCPGQHMANATMWLSMVTTLWAFDIGKAKDASGQEIPIAGEYSDGMISHVQSHECSITPRSSQVERIIKEAAAQTRERSSHHEY</sequence>
<keyword evidence="7 9" id="KW-0408">Iron</keyword>
<dbReference type="EMBL" id="JAACJJ010000043">
    <property type="protein sequence ID" value="KAF5314927.1"/>
    <property type="molecule type" value="Genomic_DNA"/>
</dbReference>
<dbReference type="Pfam" id="PF00067">
    <property type="entry name" value="p450"/>
    <property type="match status" value="1"/>
</dbReference>
<comment type="similarity">
    <text evidence="3 10">Belongs to the cytochrome P450 family.</text>
</comment>
<comment type="cofactor">
    <cofactor evidence="1 9">
        <name>heme</name>
        <dbReference type="ChEBI" id="CHEBI:30413"/>
    </cofactor>
</comment>
<evidence type="ECO:0000256" key="6">
    <source>
        <dbReference type="ARBA" id="ARBA00023002"/>
    </source>
</evidence>
<evidence type="ECO:0000256" key="10">
    <source>
        <dbReference type="RuleBase" id="RU000461"/>
    </source>
</evidence>
<dbReference type="CDD" id="cd11065">
    <property type="entry name" value="CYP64-like"/>
    <property type="match status" value="1"/>
</dbReference>
<dbReference type="OrthoDB" id="2789670at2759"/>
<keyword evidence="12" id="KW-1185">Reference proteome</keyword>
<protein>
    <recommendedName>
        <fullName evidence="13">Cytochrome P450</fullName>
    </recommendedName>
</protein>
<feature type="binding site" description="axial binding residue" evidence="9">
    <location>
        <position position="476"/>
    </location>
    <ligand>
        <name>heme</name>
        <dbReference type="ChEBI" id="CHEBI:30413"/>
    </ligand>
    <ligandPart>
        <name>Fe</name>
        <dbReference type="ChEBI" id="CHEBI:18248"/>
    </ligandPart>
</feature>
<evidence type="ECO:0000256" key="9">
    <source>
        <dbReference type="PIRSR" id="PIRSR602401-1"/>
    </source>
</evidence>
<keyword evidence="5 9" id="KW-0479">Metal-binding</keyword>
<dbReference type="GO" id="GO:0016705">
    <property type="term" value="F:oxidoreductase activity, acting on paired donors, with incorporation or reduction of molecular oxygen"/>
    <property type="evidence" value="ECO:0007669"/>
    <property type="project" value="InterPro"/>
</dbReference>
<dbReference type="GO" id="GO:0004497">
    <property type="term" value="F:monooxygenase activity"/>
    <property type="evidence" value="ECO:0007669"/>
    <property type="project" value="UniProtKB-KW"/>
</dbReference>
<gene>
    <name evidence="11" type="ORF">D9619_007169</name>
</gene>
<dbReference type="InterPro" id="IPR017972">
    <property type="entry name" value="Cyt_P450_CS"/>
</dbReference>
<dbReference type="InterPro" id="IPR036396">
    <property type="entry name" value="Cyt_P450_sf"/>
</dbReference>
<evidence type="ECO:0000256" key="7">
    <source>
        <dbReference type="ARBA" id="ARBA00023004"/>
    </source>
</evidence>
<comment type="pathway">
    <text evidence="2">Secondary metabolite biosynthesis.</text>
</comment>
<evidence type="ECO:0008006" key="13">
    <source>
        <dbReference type="Google" id="ProtNLM"/>
    </source>
</evidence>